<keyword evidence="3" id="KW-1185">Reference proteome</keyword>
<comment type="caution">
    <text evidence="2">The sequence shown here is derived from an EMBL/GenBank/DDBJ whole genome shotgun (WGS) entry which is preliminary data.</text>
</comment>
<name>A0A0G2FW74_9PEZI</name>
<accession>A0A0G2FW74</accession>
<proteinExistence type="predicted"/>
<feature type="chain" id="PRO_5002544559" evidence="1">
    <location>
        <begin position="21"/>
        <end position="243"/>
    </location>
</feature>
<reference evidence="2 3" key="2">
    <citation type="submission" date="2015-05" db="EMBL/GenBank/DDBJ databases">
        <authorList>
            <person name="Morales-Cruz A."/>
            <person name="Amrine K.C."/>
            <person name="Cantu D."/>
        </authorList>
    </citation>
    <scope>NUCLEOTIDE SEQUENCE [LARGE SCALE GENOMIC DNA]</scope>
    <source>
        <strain evidence="2">DA912</strain>
    </source>
</reference>
<reference evidence="2 3" key="1">
    <citation type="submission" date="2015-05" db="EMBL/GenBank/DDBJ databases">
        <title>Distinctive expansion of gene families associated with plant cell wall degradation and secondary metabolism in the genomes of grapevine trunk pathogens.</title>
        <authorList>
            <person name="Lawrence D.P."/>
            <person name="Travadon R."/>
            <person name="Rolshausen P.E."/>
            <person name="Baumgartner K."/>
        </authorList>
    </citation>
    <scope>NUCLEOTIDE SEQUENCE [LARGE SCALE GENOMIC DNA]</scope>
    <source>
        <strain evidence="2">DA912</strain>
    </source>
</reference>
<dbReference type="AlphaFoldDB" id="A0A0G2FW74"/>
<dbReference type="Proteomes" id="UP000034680">
    <property type="component" value="Unassembled WGS sequence"/>
</dbReference>
<evidence type="ECO:0000313" key="3">
    <source>
        <dbReference type="Proteomes" id="UP000034680"/>
    </source>
</evidence>
<dbReference type="OrthoDB" id="5235882at2759"/>
<dbReference type="EMBL" id="LCUC01000059">
    <property type="protein sequence ID" value="KKY38266.1"/>
    <property type="molecule type" value="Genomic_DNA"/>
</dbReference>
<sequence length="243" mass="23602">MRFTTFASAALAAYSVPVLATPVAKADAPVHERQLSSLTGLLGGLLDLPVVGSLLSDLGITLDAYSVNSVIGEVESVATNILTNAGNGGALNIVAEITGGLTNLNSTFEGNDRATSAIGSLTNIVGLVEGLVGAASNGTATASGSIPIVGDILGEVGSVVGSLTGGKFTGASSSVIQGVLKGGLGDLTTLLNDLSAPGIVSSLTSVVGVVTTLAGNLVGKTVSGGGLVDVGGILSSVIAFLRL</sequence>
<evidence type="ECO:0000313" key="2">
    <source>
        <dbReference type="EMBL" id="KKY38266.1"/>
    </source>
</evidence>
<gene>
    <name evidence="2" type="ORF">UCDDA912_g01584</name>
</gene>
<organism evidence="2 3">
    <name type="scientific">Diaporthe ampelina</name>
    <dbReference type="NCBI Taxonomy" id="1214573"/>
    <lineage>
        <taxon>Eukaryota</taxon>
        <taxon>Fungi</taxon>
        <taxon>Dikarya</taxon>
        <taxon>Ascomycota</taxon>
        <taxon>Pezizomycotina</taxon>
        <taxon>Sordariomycetes</taxon>
        <taxon>Sordariomycetidae</taxon>
        <taxon>Diaporthales</taxon>
        <taxon>Diaporthaceae</taxon>
        <taxon>Diaporthe</taxon>
    </lineage>
</organism>
<evidence type="ECO:0000256" key="1">
    <source>
        <dbReference type="SAM" id="SignalP"/>
    </source>
</evidence>
<keyword evidence="1" id="KW-0732">Signal</keyword>
<protein>
    <submittedName>
        <fullName evidence="2">Uncharacterized protein</fullName>
    </submittedName>
</protein>
<feature type="signal peptide" evidence="1">
    <location>
        <begin position="1"/>
        <end position="20"/>
    </location>
</feature>